<dbReference type="GO" id="GO:0005576">
    <property type="term" value="C:extracellular region"/>
    <property type="evidence" value="ECO:0007669"/>
    <property type="project" value="GOC"/>
</dbReference>
<sequence length="1051" mass="122066">MISTHLSSLLSNLGWGSGFRLPVANDENKILENLLEQKQKRLLEVTAGFESDGHHCQILKGHFERMSDAVNQSQKMISAKRSEFETEQNLRGLADRMFSRIKNDYIAKAENIKEYQLRNKRMTDDVVTRRQLVEELIETVKFDQEALVKYKQVSEDKENYIKYMRTLTKLDDRVAQDFQLKFGKVGEELHDARITLNQSARYTQTLQQQFNRLCSQFRRVHSERSQAISYWENTLRSMQQRDEDIKIVAEEYADVRSQAQTIDEQCERSKSMLDAEKNNAMQLEYQIKTCDKACGDFRLKLSNGKEHTMSLNDDILTFNTIINQTSRIVKDVQHKILNHQNELDVMQQKLERAQTDLMAVKSRYDMTILETTSEENRTKEIEKMIEQEELKTEALLQEVEKQRRHLWQRSNDLNTLETKFKTTMNQIKGTKTIIISLRDRAKNDDIKVQKTRQQAYHLELECLTLESRIQQILTATPANASSIPIGDNVSSLKEKLLEVVKTKSFLTSQESHLQNINRRLEREIRNIITEHSNLKLTLETEKMETKRCGSDNTKTLEELQNSQVENRLLQMTLRRLTQIWDQERDKMLTLEQERTLLETAAKERQAEIDMHMTVLRTQQKLLKEDRNKLSCYVIELLSDIDRSKTRYEYIINAMNLYGDESGQSESYYILKHAQERETLKREGDLWDSKVKECEKEIAALQNTLSVLVSSNMAFKDSLAPAASETAEARMLVDMEEEQKIALVRKRKADKNIMVLNQTLLQQQTRHAESKHSKMFLEGLLAERKYELNNVHFEVANQKSKIDRANKMAARLIRELGLHVHEDREQIEADLKLRCAREKFEYGLKTLEKNLFLHEDIRTPAINFLLHSELEPIIARLKKRINAADGAASPFYSGQVTPVRYLTPINSTTVPQPIQSKFKDKLMEFRKMRERPNLPMLFQPSVDPSSSILTTTKVNPEQQIIDSKEVEPAQSVQEIPSRDLKSPHGEETTTIFKSVRGDHSVSEVDITHPTDLRFKASDVDTTAKEAPSQSQMSPVAEEPPEIQEPAKKEDQQ</sequence>
<dbReference type="EMBL" id="CAJVCH010071438">
    <property type="protein sequence ID" value="CAG7720538.1"/>
    <property type="molecule type" value="Genomic_DNA"/>
</dbReference>
<dbReference type="PANTHER" id="PTHR18962:SF0">
    <property type="entry name" value="COILED-COIL DOMAIN-CONTAINING PROTEIN 39"/>
    <property type="match status" value="1"/>
</dbReference>
<evidence type="ECO:0000256" key="6">
    <source>
        <dbReference type="SAM" id="MobiDB-lite"/>
    </source>
</evidence>
<feature type="coiled-coil region" evidence="5">
    <location>
        <begin position="329"/>
        <end position="405"/>
    </location>
</feature>
<dbReference type="Pfam" id="PF24161">
    <property type="entry name" value="CCDC39"/>
    <property type="match status" value="1"/>
</dbReference>
<evidence type="ECO:0000313" key="8">
    <source>
        <dbReference type="Proteomes" id="UP000708208"/>
    </source>
</evidence>
<evidence type="ECO:0000256" key="3">
    <source>
        <dbReference type="ARBA" id="ARBA00023054"/>
    </source>
</evidence>
<feature type="compositionally biased region" description="Basic and acidic residues" evidence="6">
    <location>
        <begin position="994"/>
        <end position="1022"/>
    </location>
</feature>
<gene>
    <name evidence="7" type="ORF">AFUS01_LOCUS9810</name>
</gene>
<proteinExistence type="inferred from homology"/>
<dbReference type="OrthoDB" id="420518at2759"/>
<comment type="similarity">
    <text evidence="1">Belongs to the CCDC39 family.</text>
</comment>
<dbReference type="PANTHER" id="PTHR18962">
    <property type="entry name" value="COILED-COIL DOMAIN-CONTAINING PROTEIN 39"/>
    <property type="match status" value="1"/>
</dbReference>
<dbReference type="GO" id="GO:0036159">
    <property type="term" value="P:inner dynein arm assembly"/>
    <property type="evidence" value="ECO:0007669"/>
    <property type="project" value="InterPro"/>
</dbReference>
<evidence type="ECO:0000313" key="7">
    <source>
        <dbReference type="EMBL" id="CAG7720538.1"/>
    </source>
</evidence>
<dbReference type="GO" id="GO:0005930">
    <property type="term" value="C:axoneme"/>
    <property type="evidence" value="ECO:0007669"/>
    <property type="project" value="InterPro"/>
</dbReference>
<evidence type="ECO:0000256" key="5">
    <source>
        <dbReference type="SAM" id="Coils"/>
    </source>
</evidence>
<reference evidence="7" key="1">
    <citation type="submission" date="2021-06" db="EMBL/GenBank/DDBJ databases">
        <authorList>
            <person name="Hodson N. C."/>
            <person name="Mongue J. A."/>
            <person name="Jaron S. K."/>
        </authorList>
    </citation>
    <scope>NUCLEOTIDE SEQUENCE</scope>
</reference>
<dbReference type="GO" id="GO:0060287">
    <property type="term" value="P:epithelial cilium movement involved in determination of left/right asymmetry"/>
    <property type="evidence" value="ECO:0007669"/>
    <property type="project" value="TreeGrafter"/>
</dbReference>
<dbReference type="InterPro" id="IPR033290">
    <property type="entry name" value="CCDC39"/>
</dbReference>
<evidence type="ECO:0000256" key="1">
    <source>
        <dbReference type="ARBA" id="ARBA00005805"/>
    </source>
</evidence>
<comment type="caution">
    <text evidence="7">The sequence shown here is derived from an EMBL/GenBank/DDBJ whole genome shotgun (WGS) entry which is preliminary data.</text>
</comment>
<comment type="function">
    <text evidence="4">Required for assembly of dynein regulatory complex (DRC) and inner dynein arm (IDA) complexes, which are responsible for ciliary beat regulation, thereby playing a central role in motility in cilia and flagella. Probably acts together with CCDC40 to form a molecular ruler that determines the 96 nanometer (nm) repeat length and arrangements of components in cilia and flagella. Not required for outer dynein arm complexes assembly.</text>
</comment>
<keyword evidence="8" id="KW-1185">Reference proteome</keyword>
<protein>
    <recommendedName>
        <fullName evidence="2">Coiled-coil domain-containing protein 39</fullName>
    </recommendedName>
</protein>
<evidence type="ECO:0000256" key="4">
    <source>
        <dbReference type="ARBA" id="ARBA00045182"/>
    </source>
</evidence>
<dbReference type="Proteomes" id="UP000708208">
    <property type="component" value="Unassembled WGS sequence"/>
</dbReference>
<organism evidence="7 8">
    <name type="scientific">Allacma fusca</name>
    <dbReference type="NCBI Taxonomy" id="39272"/>
    <lineage>
        <taxon>Eukaryota</taxon>
        <taxon>Metazoa</taxon>
        <taxon>Ecdysozoa</taxon>
        <taxon>Arthropoda</taxon>
        <taxon>Hexapoda</taxon>
        <taxon>Collembola</taxon>
        <taxon>Symphypleona</taxon>
        <taxon>Sminthuridae</taxon>
        <taxon>Allacma</taxon>
    </lineage>
</organism>
<feature type="coiled-coil region" evidence="5">
    <location>
        <begin position="506"/>
        <end position="537"/>
    </location>
</feature>
<keyword evidence="3 5" id="KW-0175">Coiled coil</keyword>
<feature type="region of interest" description="Disordered" evidence="6">
    <location>
        <begin position="963"/>
        <end position="1051"/>
    </location>
</feature>
<dbReference type="GO" id="GO:0060285">
    <property type="term" value="P:cilium-dependent cell motility"/>
    <property type="evidence" value="ECO:0007669"/>
    <property type="project" value="TreeGrafter"/>
</dbReference>
<name>A0A8J2JHW8_9HEXA</name>
<evidence type="ECO:0000256" key="2">
    <source>
        <dbReference type="ARBA" id="ARBA00016725"/>
    </source>
</evidence>
<dbReference type="AlphaFoldDB" id="A0A8J2JHW8"/>
<accession>A0A8J2JHW8</accession>
<feature type="compositionally biased region" description="Basic and acidic residues" evidence="6">
    <location>
        <begin position="975"/>
        <end position="986"/>
    </location>
</feature>